<dbReference type="PANTHER" id="PTHR43289:SF6">
    <property type="entry name" value="SERINE_THREONINE-PROTEIN KINASE NEKL-3"/>
    <property type="match status" value="1"/>
</dbReference>
<dbReference type="RefSeq" id="WP_207053497.1">
    <property type="nucleotide sequence ID" value="NZ_JAFIMU010000007.1"/>
</dbReference>
<evidence type="ECO:0000256" key="6">
    <source>
        <dbReference type="SAM" id="MobiDB-lite"/>
    </source>
</evidence>
<dbReference type="GO" id="GO:0016301">
    <property type="term" value="F:kinase activity"/>
    <property type="evidence" value="ECO:0007669"/>
    <property type="project" value="UniProtKB-KW"/>
</dbReference>
<evidence type="ECO:0000256" key="1">
    <source>
        <dbReference type="ARBA" id="ARBA00022679"/>
    </source>
</evidence>
<sequence length="805" mass="84629">MSTAPTESPRFFGRYELVHLLGQGGMGEVYLAKLSGAAGFEKPCIVKTILPALVKDRQFLDRFHHEAKVLVHLVHSSIAQVYDMGEADGTYYMALEYVAGVDLGYLLEQARVQGRAVPTPVALYVGQRMAEGLGYAHRKTGTDGEPLGIVHRDVSPHNVMVSYEGEVKVIDFGLAKSTARSKYTLPSTVMGKLGYMSPEQVRAEPLDHRSDIYSCAVVVWEMLAGRGLVPHGTVGEMMAAMSHPVVPPLTDFRPDVEPSLEAVLRRALAPSPADRYARADDFARALNAELLRSGTPMGAEEVGEFVRALCPEAFAEQRKLTSGVHGERRTPSPAPRAGSGTALYSGGSGSGSNAAADDAAFGATALRTPEDPASGRPHTGRIDVDGPSMGPGGTFVSHPSSGPAAAVPGSGGVARSTPGSGGVARSTPGSGGVARSTPGSGGVARSTDDVDAAALGATAVHLPAAPAQGAVSPSASGPVPARSERRPVAWIAVAALLLVGATVGITTFVLRSHTAEQPVVPQTLPPSEPVLAAAPPKEEPPPAVTPPVEPPPEAAVDAGVVASAPEPEVKSPPEVKPVSGTKRPVTTRPVELVSGHVPVAKIGETGSGQRVVNADVPKGTNAGTVFKVVGPPQKGTRKRPVLGTATVVSINPNRQSMTLRLDEEAEQAKEPRFVLMNARPGPTLPPSAIEQPTPPVAATPEPKPEPKPVERSRLLGQVEVDGLLGSDFGRTLYVINSDQRTWHNCVIVLNRRMEARMARLDPYQTHTVKVEERYFKVNQKAPDVPKKAAWVSCDEGEDMFALIKR</sequence>
<dbReference type="InterPro" id="IPR000719">
    <property type="entry name" value="Prot_kinase_dom"/>
</dbReference>
<keyword evidence="2 5" id="KW-0547">Nucleotide-binding</keyword>
<dbReference type="PANTHER" id="PTHR43289">
    <property type="entry name" value="MITOGEN-ACTIVATED PROTEIN KINASE KINASE KINASE 20-RELATED"/>
    <property type="match status" value="1"/>
</dbReference>
<name>A0ABS3DE85_9BACT</name>
<dbReference type="SUPFAM" id="SSF56112">
    <property type="entry name" value="Protein kinase-like (PK-like)"/>
    <property type="match status" value="1"/>
</dbReference>
<dbReference type="InterPro" id="IPR011009">
    <property type="entry name" value="Kinase-like_dom_sf"/>
</dbReference>
<dbReference type="Pfam" id="PF00069">
    <property type="entry name" value="Pkinase"/>
    <property type="match status" value="1"/>
</dbReference>
<keyword evidence="3 9" id="KW-0418">Kinase</keyword>
<feature type="compositionally biased region" description="Pro residues" evidence="6">
    <location>
        <begin position="541"/>
        <end position="553"/>
    </location>
</feature>
<keyword evidence="4 5" id="KW-0067">ATP-binding</keyword>
<feature type="compositionally biased region" description="Low complexity" evidence="6">
    <location>
        <begin position="337"/>
        <end position="365"/>
    </location>
</feature>
<accession>A0ABS3DE85</accession>
<evidence type="ECO:0000313" key="9">
    <source>
        <dbReference type="EMBL" id="MBN8230000.1"/>
    </source>
</evidence>
<dbReference type="PROSITE" id="PS00109">
    <property type="entry name" value="PROTEIN_KINASE_TYR"/>
    <property type="match status" value="1"/>
</dbReference>
<keyword evidence="1" id="KW-0808">Transferase</keyword>
<gene>
    <name evidence="9" type="ORF">JYK02_21020</name>
</gene>
<dbReference type="Gene3D" id="1.10.510.10">
    <property type="entry name" value="Transferase(Phosphotransferase) domain 1"/>
    <property type="match status" value="1"/>
</dbReference>
<proteinExistence type="predicted"/>
<evidence type="ECO:0000256" key="7">
    <source>
        <dbReference type="SAM" id="Phobius"/>
    </source>
</evidence>
<organism evidence="9 10">
    <name type="scientific">Corallococcus macrosporus</name>
    <dbReference type="NCBI Taxonomy" id="35"/>
    <lineage>
        <taxon>Bacteria</taxon>
        <taxon>Pseudomonadati</taxon>
        <taxon>Myxococcota</taxon>
        <taxon>Myxococcia</taxon>
        <taxon>Myxococcales</taxon>
        <taxon>Cystobacterineae</taxon>
        <taxon>Myxococcaceae</taxon>
        <taxon>Corallococcus</taxon>
    </lineage>
</organism>
<evidence type="ECO:0000256" key="2">
    <source>
        <dbReference type="ARBA" id="ARBA00022741"/>
    </source>
</evidence>
<feature type="binding site" evidence="5">
    <location>
        <position position="47"/>
    </location>
    <ligand>
        <name>ATP</name>
        <dbReference type="ChEBI" id="CHEBI:30616"/>
    </ligand>
</feature>
<dbReference type="InterPro" id="IPR008266">
    <property type="entry name" value="Tyr_kinase_AS"/>
</dbReference>
<evidence type="ECO:0000256" key="4">
    <source>
        <dbReference type="ARBA" id="ARBA00022840"/>
    </source>
</evidence>
<feature type="region of interest" description="Disordered" evidence="6">
    <location>
        <begin position="564"/>
        <end position="583"/>
    </location>
</feature>
<protein>
    <submittedName>
        <fullName evidence="9">Protein kinase</fullName>
    </submittedName>
</protein>
<dbReference type="PROSITE" id="PS00107">
    <property type="entry name" value="PROTEIN_KINASE_ATP"/>
    <property type="match status" value="1"/>
</dbReference>
<evidence type="ECO:0000256" key="3">
    <source>
        <dbReference type="ARBA" id="ARBA00022777"/>
    </source>
</evidence>
<comment type="caution">
    <text evidence="9">The sequence shown here is derived from an EMBL/GenBank/DDBJ whole genome shotgun (WGS) entry which is preliminary data.</text>
</comment>
<feature type="transmembrane region" description="Helical" evidence="7">
    <location>
        <begin position="488"/>
        <end position="510"/>
    </location>
</feature>
<dbReference type="InterPro" id="IPR017441">
    <property type="entry name" value="Protein_kinase_ATP_BS"/>
</dbReference>
<dbReference type="Proteomes" id="UP000664052">
    <property type="component" value="Unassembled WGS sequence"/>
</dbReference>
<reference evidence="9 10" key="1">
    <citation type="submission" date="2021-02" db="EMBL/GenBank/DDBJ databases">
        <title>De Novo genome assembly of isolated myxobacteria.</title>
        <authorList>
            <person name="Stevens D.C."/>
        </authorList>
    </citation>
    <scope>NUCLEOTIDE SEQUENCE [LARGE SCALE GENOMIC DNA]</scope>
    <source>
        <strain evidence="9 10">ATCC 29039</strain>
    </source>
</reference>
<dbReference type="PROSITE" id="PS50011">
    <property type="entry name" value="PROTEIN_KINASE_DOM"/>
    <property type="match status" value="1"/>
</dbReference>
<evidence type="ECO:0000259" key="8">
    <source>
        <dbReference type="PROSITE" id="PS50011"/>
    </source>
</evidence>
<keyword evidence="7" id="KW-0812">Transmembrane</keyword>
<feature type="region of interest" description="Disordered" evidence="6">
    <location>
        <begin position="319"/>
        <end position="446"/>
    </location>
</feature>
<keyword evidence="10" id="KW-1185">Reference proteome</keyword>
<keyword evidence="7" id="KW-0472">Membrane</keyword>
<keyword evidence="7" id="KW-1133">Transmembrane helix</keyword>
<dbReference type="EMBL" id="JAFIMU010000007">
    <property type="protein sequence ID" value="MBN8230000.1"/>
    <property type="molecule type" value="Genomic_DNA"/>
</dbReference>
<evidence type="ECO:0000256" key="5">
    <source>
        <dbReference type="PROSITE-ProRule" id="PRU10141"/>
    </source>
</evidence>
<feature type="domain" description="Protein kinase" evidence="8">
    <location>
        <begin position="15"/>
        <end position="291"/>
    </location>
</feature>
<feature type="compositionally biased region" description="Low complexity" evidence="6">
    <location>
        <begin position="396"/>
        <end position="408"/>
    </location>
</feature>
<feature type="compositionally biased region" description="Basic and acidic residues" evidence="6">
    <location>
        <begin position="319"/>
        <end position="330"/>
    </location>
</feature>
<feature type="region of interest" description="Disordered" evidence="6">
    <location>
        <begin position="679"/>
        <end position="709"/>
    </location>
</feature>
<feature type="region of interest" description="Disordered" evidence="6">
    <location>
        <begin position="520"/>
        <end position="554"/>
    </location>
</feature>
<dbReference type="CDD" id="cd14014">
    <property type="entry name" value="STKc_PknB_like"/>
    <property type="match status" value="1"/>
</dbReference>
<evidence type="ECO:0000313" key="10">
    <source>
        <dbReference type="Proteomes" id="UP000664052"/>
    </source>
</evidence>
<dbReference type="Gene3D" id="3.30.200.20">
    <property type="entry name" value="Phosphorylase Kinase, domain 1"/>
    <property type="match status" value="1"/>
</dbReference>